<gene>
    <name evidence="2" type="ORF">CRHIZ90672A_00017307</name>
</gene>
<sequence length="201" mass="22104">MSPEPVLADLPHSIDSLEEYSWEEIWTEIDESFTTLDTVTPMSPTASGAASLRASSGASTPNLEPSKDTQLERLRGEIGSKSNPIDLCCYGQKRKASGPAEVSRKAKRSTRETTPRASPCVTVYSLQTNDSELLVWERRSKQWVDDRNGSAQAIDEASLMSFHGRVNGEVGIHFQRAGRAWEGSDDLNQWVLSASSEESNV</sequence>
<evidence type="ECO:0000313" key="2">
    <source>
        <dbReference type="EMBL" id="CAH0035044.1"/>
    </source>
</evidence>
<accession>A0A9N9W050</accession>
<organism evidence="2 3">
    <name type="scientific">Clonostachys rhizophaga</name>
    <dbReference type="NCBI Taxonomy" id="160324"/>
    <lineage>
        <taxon>Eukaryota</taxon>
        <taxon>Fungi</taxon>
        <taxon>Dikarya</taxon>
        <taxon>Ascomycota</taxon>
        <taxon>Pezizomycotina</taxon>
        <taxon>Sordariomycetes</taxon>
        <taxon>Hypocreomycetidae</taxon>
        <taxon>Hypocreales</taxon>
        <taxon>Bionectriaceae</taxon>
        <taxon>Clonostachys</taxon>
    </lineage>
</organism>
<name>A0A9N9W050_9HYPO</name>
<feature type="compositionally biased region" description="Basic and acidic residues" evidence="1">
    <location>
        <begin position="65"/>
        <end position="78"/>
    </location>
</feature>
<comment type="caution">
    <text evidence="2">The sequence shown here is derived from an EMBL/GenBank/DDBJ whole genome shotgun (WGS) entry which is preliminary data.</text>
</comment>
<feature type="region of interest" description="Disordered" evidence="1">
    <location>
        <begin position="37"/>
        <end position="80"/>
    </location>
</feature>
<evidence type="ECO:0000256" key="1">
    <source>
        <dbReference type="SAM" id="MobiDB-lite"/>
    </source>
</evidence>
<feature type="compositionally biased region" description="Low complexity" evidence="1">
    <location>
        <begin position="46"/>
        <end position="59"/>
    </location>
</feature>
<evidence type="ECO:0000313" key="3">
    <source>
        <dbReference type="Proteomes" id="UP000696573"/>
    </source>
</evidence>
<dbReference type="EMBL" id="CABFNQ020000752">
    <property type="protein sequence ID" value="CAH0035044.1"/>
    <property type="molecule type" value="Genomic_DNA"/>
</dbReference>
<reference evidence="2" key="1">
    <citation type="submission" date="2021-10" db="EMBL/GenBank/DDBJ databases">
        <authorList>
            <person name="Piombo E."/>
        </authorList>
    </citation>
    <scope>NUCLEOTIDE SEQUENCE</scope>
</reference>
<proteinExistence type="predicted"/>
<keyword evidence="3" id="KW-1185">Reference proteome</keyword>
<feature type="region of interest" description="Disordered" evidence="1">
    <location>
        <begin position="98"/>
        <end position="118"/>
    </location>
</feature>
<dbReference type="Proteomes" id="UP000696573">
    <property type="component" value="Unassembled WGS sequence"/>
</dbReference>
<dbReference type="AlphaFoldDB" id="A0A9N9W050"/>
<protein>
    <submittedName>
        <fullName evidence="2">Uncharacterized protein</fullName>
    </submittedName>
</protein>